<keyword evidence="2" id="KW-1185">Reference proteome</keyword>
<dbReference type="Proteomes" id="UP000198662">
    <property type="component" value="Unassembled WGS sequence"/>
</dbReference>
<evidence type="ECO:0000313" key="1">
    <source>
        <dbReference type="EMBL" id="SDL35262.1"/>
    </source>
</evidence>
<evidence type="ECO:0000313" key="2">
    <source>
        <dbReference type="Proteomes" id="UP000198662"/>
    </source>
</evidence>
<dbReference type="STRING" id="380244.SAMN05216298_3568"/>
<reference evidence="2" key="1">
    <citation type="submission" date="2016-10" db="EMBL/GenBank/DDBJ databases">
        <authorList>
            <person name="Varghese N."/>
            <person name="Submissions S."/>
        </authorList>
    </citation>
    <scope>NUCLEOTIDE SEQUENCE [LARGE SCALE GENOMIC DNA]</scope>
    <source>
        <strain evidence="2">CGMCC 4.3147</strain>
    </source>
</reference>
<protein>
    <recommendedName>
        <fullName evidence="3">Ribbon-helix-helix protein, copG family</fullName>
    </recommendedName>
</protein>
<proteinExistence type="predicted"/>
<dbReference type="AlphaFoldDB" id="A0A1G9JD84"/>
<name>A0A1G9JD84_9ACTN</name>
<gene>
    <name evidence="1" type="ORF">SAMN05216298_3568</name>
</gene>
<accession>A0A1G9JD84</accession>
<sequence>MGTLFIRTDAAMDQAIAALTAAGRTKTEAVRYALLETYRRRSLVELASADADRLLDDPEDRAEMLAIQRYMGVLGPEA</sequence>
<dbReference type="RefSeq" id="WP_218126541.1">
    <property type="nucleotide sequence ID" value="NZ_FNGF01000005.1"/>
</dbReference>
<dbReference type="EMBL" id="FNGF01000005">
    <property type="protein sequence ID" value="SDL35262.1"/>
    <property type="molecule type" value="Genomic_DNA"/>
</dbReference>
<organism evidence="1 2">
    <name type="scientific">Glycomyces sambucus</name>
    <dbReference type="NCBI Taxonomy" id="380244"/>
    <lineage>
        <taxon>Bacteria</taxon>
        <taxon>Bacillati</taxon>
        <taxon>Actinomycetota</taxon>
        <taxon>Actinomycetes</taxon>
        <taxon>Glycomycetales</taxon>
        <taxon>Glycomycetaceae</taxon>
        <taxon>Glycomyces</taxon>
    </lineage>
</organism>
<evidence type="ECO:0008006" key="3">
    <source>
        <dbReference type="Google" id="ProtNLM"/>
    </source>
</evidence>